<accession>A0A8J5GIR7</accession>
<evidence type="ECO:0000256" key="4">
    <source>
        <dbReference type="SAM" id="MobiDB-lite"/>
    </source>
</evidence>
<dbReference type="EMBL" id="JACMSC010000009">
    <property type="protein sequence ID" value="KAG6507327.1"/>
    <property type="molecule type" value="Genomic_DNA"/>
</dbReference>
<dbReference type="InterPro" id="IPR036638">
    <property type="entry name" value="HLH_DNA-bd_sf"/>
</dbReference>
<keyword evidence="2" id="KW-0805">Transcription regulation</keyword>
<feature type="transmembrane region" description="Helical" evidence="5">
    <location>
        <begin position="35"/>
        <end position="53"/>
    </location>
</feature>
<keyword evidence="5" id="KW-0472">Membrane</keyword>
<dbReference type="InterPro" id="IPR044273">
    <property type="entry name" value="PIF3-like"/>
</dbReference>
<dbReference type="PANTHER" id="PTHR46807:SF7">
    <property type="entry name" value="BHLH DOMAIN-CONTAINING PROTEIN"/>
    <property type="match status" value="1"/>
</dbReference>
<organism evidence="7 8">
    <name type="scientific">Zingiber officinale</name>
    <name type="common">Ginger</name>
    <name type="synonym">Amomum zingiber</name>
    <dbReference type="NCBI Taxonomy" id="94328"/>
    <lineage>
        <taxon>Eukaryota</taxon>
        <taxon>Viridiplantae</taxon>
        <taxon>Streptophyta</taxon>
        <taxon>Embryophyta</taxon>
        <taxon>Tracheophyta</taxon>
        <taxon>Spermatophyta</taxon>
        <taxon>Magnoliopsida</taxon>
        <taxon>Liliopsida</taxon>
        <taxon>Zingiberales</taxon>
        <taxon>Zingiberaceae</taxon>
        <taxon>Zingiber</taxon>
    </lineage>
</organism>
<evidence type="ECO:0000256" key="6">
    <source>
        <dbReference type="SAM" id="SignalP"/>
    </source>
</evidence>
<protein>
    <submittedName>
        <fullName evidence="7">Uncharacterized protein</fullName>
    </submittedName>
</protein>
<feature type="signal peptide" evidence="6">
    <location>
        <begin position="1"/>
        <end position="17"/>
    </location>
</feature>
<keyword evidence="5" id="KW-1133">Transmembrane helix</keyword>
<gene>
    <name evidence="7" type="ORF">ZIOFF_032669</name>
</gene>
<evidence type="ECO:0000256" key="5">
    <source>
        <dbReference type="SAM" id="Phobius"/>
    </source>
</evidence>
<dbReference type="Proteomes" id="UP000734854">
    <property type="component" value="Unassembled WGS sequence"/>
</dbReference>
<evidence type="ECO:0000256" key="2">
    <source>
        <dbReference type="ARBA" id="ARBA00023015"/>
    </source>
</evidence>
<reference evidence="7 8" key="1">
    <citation type="submission" date="2020-08" db="EMBL/GenBank/DDBJ databases">
        <title>Plant Genome Project.</title>
        <authorList>
            <person name="Zhang R.-G."/>
        </authorList>
    </citation>
    <scope>NUCLEOTIDE SEQUENCE [LARGE SCALE GENOMIC DNA]</scope>
    <source>
        <tissue evidence="7">Rhizome</tissue>
    </source>
</reference>
<sequence length="547" mass="60937">MVLFLGWLWCWFGFNLASIYSITDVELSFLRFPNVISVNAACFFWFPAVSFGWSRFLRAVFFEVFCRGLMFSELVGNPRVCEVNTIQTMNRYVPNWAMEDDSGCFTDLYPTKTMGLDNELVELLWRNGHVVMHSQTHRRATANNKTDQFQKQEPSIGNSSSSIQEAETLPWFQYPLDDLFERELYSEFFENMDTDEMNKDLIAEEECHNGFTPCALKQSTIPSSQEQHTMPLPTLHCLSSTPQSSCLDNGGRPPLKVAAAESTRITTGSSICGSNQIRAYTDPANSLNNDEARNVTGSLREDSEMRLPLKRTRSKVPEGTVTSSSGGSGCSYGRAGQPNASGQSHKRKAREVEYSGCQSEEAEYDSIKANKSAQRPTSKRRTRAAEVHNLSERTDKASMLDEAIEYLKSLQLQVQMMWMGSGMASMMLPGVQQYISGIGMGIGHVSMPTIPSTVQLPRASIANQSVNPTFSASQTTTFPSLATSSVNCLNQLQNNRVPELYGRYLSMHMVPPHQAMNFCTYGSHLLQQNQSAMTPNSSPLTKAVGKQ</sequence>
<feature type="chain" id="PRO_5035183125" evidence="6">
    <location>
        <begin position="18"/>
        <end position="547"/>
    </location>
</feature>
<feature type="region of interest" description="Disordered" evidence="4">
    <location>
        <begin position="141"/>
        <end position="162"/>
    </location>
</feature>
<keyword evidence="6" id="KW-0732">Signal</keyword>
<evidence type="ECO:0000256" key="3">
    <source>
        <dbReference type="ARBA" id="ARBA00023163"/>
    </source>
</evidence>
<dbReference type="PANTHER" id="PTHR46807">
    <property type="entry name" value="TRANSCRIPTION FACTOR PIF3"/>
    <property type="match status" value="1"/>
</dbReference>
<keyword evidence="8" id="KW-1185">Reference proteome</keyword>
<keyword evidence="5" id="KW-0812">Transmembrane</keyword>
<proteinExistence type="inferred from homology"/>
<keyword evidence="3" id="KW-0804">Transcription</keyword>
<feature type="region of interest" description="Disordered" evidence="4">
    <location>
        <begin position="281"/>
        <end position="387"/>
    </location>
</feature>
<dbReference type="GO" id="GO:0046983">
    <property type="term" value="F:protein dimerization activity"/>
    <property type="evidence" value="ECO:0007669"/>
    <property type="project" value="InterPro"/>
</dbReference>
<dbReference type="AlphaFoldDB" id="A0A8J5GIR7"/>
<evidence type="ECO:0000313" key="8">
    <source>
        <dbReference type="Proteomes" id="UP000734854"/>
    </source>
</evidence>
<comment type="caution">
    <text evidence="7">The sequence shown here is derived from an EMBL/GenBank/DDBJ whole genome shotgun (WGS) entry which is preliminary data.</text>
</comment>
<evidence type="ECO:0000256" key="1">
    <source>
        <dbReference type="ARBA" id="ARBA00005510"/>
    </source>
</evidence>
<comment type="similarity">
    <text evidence="1">Belongs to the bHLH protein family.</text>
</comment>
<evidence type="ECO:0000313" key="7">
    <source>
        <dbReference type="EMBL" id="KAG6507327.1"/>
    </source>
</evidence>
<dbReference type="GO" id="GO:0003700">
    <property type="term" value="F:DNA-binding transcription factor activity"/>
    <property type="evidence" value="ECO:0007669"/>
    <property type="project" value="InterPro"/>
</dbReference>
<dbReference type="SUPFAM" id="SSF47459">
    <property type="entry name" value="HLH, helix-loop-helix DNA-binding domain"/>
    <property type="match status" value="1"/>
</dbReference>
<name>A0A8J5GIR7_ZINOF</name>